<dbReference type="SUPFAM" id="SSF46785">
    <property type="entry name" value="Winged helix' DNA-binding domain"/>
    <property type="match status" value="1"/>
</dbReference>
<dbReference type="Gene3D" id="1.10.10.10">
    <property type="entry name" value="Winged helix-like DNA-binding domain superfamily/Winged helix DNA-binding domain"/>
    <property type="match status" value="1"/>
</dbReference>
<dbReference type="RefSeq" id="WP_267780084.1">
    <property type="nucleotide sequence ID" value="NZ_CP113089.1"/>
</dbReference>
<dbReference type="KEGG" id="mdb:OVN18_07500"/>
<evidence type="ECO:0000313" key="4">
    <source>
        <dbReference type="Proteomes" id="UP001164706"/>
    </source>
</evidence>
<protein>
    <submittedName>
        <fullName evidence="3">Helix-turn-helix transcriptional regulator</fullName>
    </submittedName>
</protein>
<dbReference type="InterPro" id="IPR005149">
    <property type="entry name" value="Tscrpt_reg_PadR_N"/>
</dbReference>
<feature type="compositionally biased region" description="Basic and acidic residues" evidence="1">
    <location>
        <begin position="109"/>
        <end position="140"/>
    </location>
</feature>
<dbReference type="Proteomes" id="UP001164706">
    <property type="component" value="Chromosome"/>
</dbReference>
<dbReference type="EMBL" id="CP113089">
    <property type="protein sequence ID" value="WAB80420.1"/>
    <property type="molecule type" value="Genomic_DNA"/>
</dbReference>
<dbReference type="InterPro" id="IPR036388">
    <property type="entry name" value="WH-like_DNA-bd_sf"/>
</dbReference>
<dbReference type="AlphaFoldDB" id="A0A9E8S7F6"/>
<name>A0A9E8S7F6_9MICO</name>
<accession>A0A9E8S7F6</accession>
<sequence>MRSASDSGFDLREIVDEMRETFAPRPPRKRTAADLRTAVLRALLDESRTGASIIDAIAASSGGMGRPTPGEVYPLLQLLSDEALVEVAHDGDRRVYSLTDAGRVAAEADDGHEHEHGHDDVHGRDRGASTRGRWEERAERGSALPRAGVKLAQATAQVAQNGTREQRQRAVELLDETRRRLYAILAED</sequence>
<evidence type="ECO:0000256" key="1">
    <source>
        <dbReference type="SAM" id="MobiDB-lite"/>
    </source>
</evidence>
<gene>
    <name evidence="3" type="ORF">OVN18_07500</name>
</gene>
<dbReference type="PANTHER" id="PTHR43252:SF2">
    <property type="entry name" value="TRANSCRIPTION REGULATOR, PADR-LIKE FAMILY"/>
    <property type="match status" value="1"/>
</dbReference>
<evidence type="ECO:0000313" key="3">
    <source>
        <dbReference type="EMBL" id="WAB80420.1"/>
    </source>
</evidence>
<reference evidence="3" key="1">
    <citation type="submission" date="2022-11" db="EMBL/GenBank/DDBJ databases">
        <title>Description of Microcella daejonensis nov. sp, isolated from riverside soil.</title>
        <authorList>
            <person name="Molina K.M."/>
            <person name="Kim S.B."/>
        </authorList>
    </citation>
    <scope>NUCLEOTIDE SEQUENCE</scope>
    <source>
        <strain evidence="3">MMS21-STM12</strain>
    </source>
</reference>
<dbReference type="Pfam" id="PF03551">
    <property type="entry name" value="PadR"/>
    <property type="match status" value="1"/>
</dbReference>
<feature type="domain" description="Transcription regulator PadR N-terminal" evidence="2">
    <location>
        <begin position="39"/>
        <end position="107"/>
    </location>
</feature>
<keyword evidence="4" id="KW-1185">Reference proteome</keyword>
<evidence type="ECO:0000259" key="2">
    <source>
        <dbReference type="Pfam" id="PF03551"/>
    </source>
</evidence>
<organism evidence="3 4">
    <name type="scientific">Microcella daejeonensis</name>
    <dbReference type="NCBI Taxonomy" id="2994971"/>
    <lineage>
        <taxon>Bacteria</taxon>
        <taxon>Bacillati</taxon>
        <taxon>Actinomycetota</taxon>
        <taxon>Actinomycetes</taxon>
        <taxon>Micrococcales</taxon>
        <taxon>Microbacteriaceae</taxon>
        <taxon>Microcella</taxon>
    </lineage>
</organism>
<dbReference type="InterPro" id="IPR036390">
    <property type="entry name" value="WH_DNA-bd_sf"/>
</dbReference>
<feature type="region of interest" description="Disordered" evidence="1">
    <location>
        <begin position="107"/>
        <end position="147"/>
    </location>
</feature>
<dbReference type="PANTHER" id="PTHR43252">
    <property type="entry name" value="TRANSCRIPTIONAL REGULATOR YQJI"/>
    <property type="match status" value="1"/>
</dbReference>
<proteinExistence type="predicted"/>